<keyword evidence="7 11" id="KW-0915">Sodium</keyword>
<comment type="function">
    <text evidence="11">Na(+)/H(+) antiporter that extrudes sodium in exchange for external protons.</text>
</comment>
<comment type="similarity">
    <text evidence="11">Belongs to the NhaA Na(+)/H(+) (TC 2.A.33) antiporter family.</text>
</comment>
<evidence type="ECO:0000256" key="9">
    <source>
        <dbReference type="ARBA" id="ARBA00023136"/>
    </source>
</evidence>
<dbReference type="Gene3D" id="1.20.1530.10">
    <property type="entry name" value="Na+/H+ antiporter like domain"/>
    <property type="match status" value="1"/>
</dbReference>
<reference evidence="12 13" key="1">
    <citation type="journal article" date="2019" name="Int. J. Syst. Evol. Microbiol.">
        <title>The Global Catalogue of Microorganisms (GCM) 10K type strain sequencing project: providing services to taxonomists for standard genome sequencing and annotation.</title>
        <authorList>
            <consortium name="The Broad Institute Genomics Platform"/>
            <consortium name="The Broad Institute Genome Sequencing Center for Infectious Disease"/>
            <person name="Wu L."/>
            <person name="Ma J."/>
        </authorList>
    </citation>
    <scope>NUCLEOTIDE SEQUENCE [LARGE SCALE GENOMIC DNA]</scope>
    <source>
        <strain evidence="12 13">JCM 14718</strain>
    </source>
</reference>
<feature type="transmembrane region" description="Helical" evidence="11">
    <location>
        <begin position="119"/>
        <end position="143"/>
    </location>
</feature>
<gene>
    <name evidence="11 12" type="primary">nhaA</name>
    <name evidence="12" type="ORF">GCM10009765_56010</name>
</gene>
<feature type="transmembrane region" description="Helical" evidence="11">
    <location>
        <begin position="44"/>
        <end position="65"/>
    </location>
</feature>
<keyword evidence="4 11" id="KW-1003">Cell membrane</keyword>
<comment type="catalytic activity">
    <reaction evidence="11">
        <text>Na(+)(in) + 2 H(+)(out) = Na(+)(out) + 2 H(+)(in)</text>
        <dbReference type="Rhea" id="RHEA:29251"/>
        <dbReference type="ChEBI" id="CHEBI:15378"/>
        <dbReference type="ChEBI" id="CHEBI:29101"/>
    </reaction>
</comment>
<keyword evidence="6 11" id="KW-1133">Transmembrane helix</keyword>
<evidence type="ECO:0000256" key="3">
    <source>
        <dbReference type="ARBA" id="ARBA00022449"/>
    </source>
</evidence>
<feature type="transmembrane region" description="Helical" evidence="11">
    <location>
        <begin position="155"/>
        <end position="173"/>
    </location>
</feature>
<feature type="transmembrane region" description="Helical" evidence="11">
    <location>
        <begin position="386"/>
        <end position="406"/>
    </location>
</feature>
<dbReference type="PANTHER" id="PTHR30341:SF0">
    <property type="entry name" value="NA(+)_H(+) ANTIPORTER NHAA"/>
    <property type="match status" value="1"/>
</dbReference>
<keyword evidence="2 11" id="KW-0813">Transport</keyword>
<organism evidence="12 13">
    <name type="scientific">Fodinicola feengrottensis</name>
    <dbReference type="NCBI Taxonomy" id="435914"/>
    <lineage>
        <taxon>Bacteria</taxon>
        <taxon>Bacillati</taxon>
        <taxon>Actinomycetota</taxon>
        <taxon>Actinomycetes</taxon>
        <taxon>Mycobacteriales</taxon>
        <taxon>Fodinicola</taxon>
    </lineage>
</organism>
<evidence type="ECO:0000256" key="10">
    <source>
        <dbReference type="ARBA" id="ARBA00023201"/>
    </source>
</evidence>
<comment type="subcellular location">
    <subcellularLocation>
        <location evidence="1">Cell inner membrane</location>
        <topology evidence="1">Multi-pass membrane protein</topology>
    </subcellularLocation>
    <subcellularLocation>
        <location evidence="11">Cell membrane</location>
        <topology evidence="11">Multi-pass membrane protein</topology>
    </subcellularLocation>
</comment>
<feature type="transmembrane region" description="Helical" evidence="11">
    <location>
        <begin position="179"/>
        <end position="199"/>
    </location>
</feature>
<evidence type="ECO:0000256" key="2">
    <source>
        <dbReference type="ARBA" id="ARBA00022448"/>
    </source>
</evidence>
<dbReference type="InterPro" id="IPR023171">
    <property type="entry name" value="Na/H_antiporter_dom_sf"/>
</dbReference>
<feature type="transmembrane region" description="Helical" evidence="11">
    <location>
        <begin position="281"/>
        <end position="305"/>
    </location>
</feature>
<accession>A0ABN2I697</accession>
<dbReference type="RefSeq" id="WP_344313373.1">
    <property type="nucleotide sequence ID" value="NZ_BAAANY010000022.1"/>
</dbReference>
<evidence type="ECO:0000256" key="7">
    <source>
        <dbReference type="ARBA" id="ARBA00023053"/>
    </source>
</evidence>
<feature type="transmembrane region" description="Helical" evidence="11">
    <location>
        <begin position="206"/>
        <end position="225"/>
    </location>
</feature>
<dbReference type="Proteomes" id="UP001500618">
    <property type="component" value="Unassembled WGS sequence"/>
</dbReference>
<feature type="transmembrane region" description="Helical" evidence="11">
    <location>
        <begin position="317"/>
        <end position="344"/>
    </location>
</feature>
<evidence type="ECO:0000313" key="12">
    <source>
        <dbReference type="EMBL" id="GAA1699396.1"/>
    </source>
</evidence>
<name>A0ABN2I697_9ACTN</name>
<dbReference type="EMBL" id="BAAANY010000022">
    <property type="protein sequence ID" value="GAA1699396.1"/>
    <property type="molecule type" value="Genomic_DNA"/>
</dbReference>
<dbReference type="Pfam" id="PF06965">
    <property type="entry name" value="Na_H_antiport_1"/>
    <property type="match status" value="1"/>
</dbReference>
<dbReference type="PANTHER" id="PTHR30341">
    <property type="entry name" value="SODIUM ION/PROTON ANTIPORTER NHAA-RELATED"/>
    <property type="match status" value="1"/>
</dbReference>
<feature type="transmembrane region" description="Helical" evidence="11">
    <location>
        <begin position="356"/>
        <end position="374"/>
    </location>
</feature>
<keyword evidence="8 11" id="KW-0406">Ion transport</keyword>
<evidence type="ECO:0000256" key="6">
    <source>
        <dbReference type="ARBA" id="ARBA00022989"/>
    </source>
</evidence>
<proteinExistence type="inferred from homology"/>
<dbReference type="NCBIfam" id="TIGR00773">
    <property type="entry name" value="NhaA"/>
    <property type="match status" value="1"/>
</dbReference>
<keyword evidence="9 11" id="KW-0472">Membrane</keyword>
<protein>
    <recommendedName>
        <fullName evidence="11">Na(+)/H(+) antiporter NhaA</fullName>
    </recommendedName>
    <alternativeName>
        <fullName evidence="11">Sodium/proton antiporter NhaA</fullName>
    </alternativeName>
</protein>
<keyword evidence="3 11" id="KW-0050">Antiport</keyword>
<keyword evidence="5 11" id="KW-0812">Transmembrane</keyword>
<evidence type="ECO:0000256" key="11">
    <source>
        <dbReference type="HAMAP-Rule" id="MF_01844"/>
    </source>
</evidence>
<evidence type="ECO:0000313" key="13">
    <source>
        <dbReference type="Proteomes" id="UP001500618"/>
    </source>
</evidence>
<dbReference type="HAMAP" id="MF_01844">
    <property type="entry name" value="NhaA"/>
    <property type="match status" value="1"/>
</dbReference>
<keyword evidence="10 11" id="KW-0739">Sodium transport</keyword>
<comment type="caution">
    <text evidence="12">The sequence shown here is derived from an EMBL/GenBank/DDBJ whole genome shotgun (WGS) entry which is preliminary data.</text>
</comment>
<evidence type="ECO:0000256" key="5">
    <source>
        <dbReference type="ARBA" id="ARBA00022692"/>
    </source>
</evidence>
<evidence type="ECO:0000256" key="4">
    <source>
        <dbReference type="ARBA" id="ARBA00022475"/>
    </source>
</evidence>
<feature type="transmembrane region" description="Helical" evidence="11">
    <location>
        <begin position="231"/>
        <end position="261"/>
    </location>
</feature>
<keyword evidence="13" id="KW-1185">Reference proteome</keyword>
<dbReference type="InterPro" id="IPR004670">
    <property type="entry name" value="NhaA"/>
</dbReference>
<sequence>MLYWRNVPSPGAAVIAARHKAGKAAALAAVEVARLLRTETVGGMLLLIAAALAVLIANTPLAGAYETIKAFTVGPDVLHLRLSLDSWAKDGLLAVFFFVAGCELKRELVVGELSSVRRAALPAIAAIAGMVVPAVVCLAVGFGAHGISSAWPVPVATDIAFALAVLAISAPGLPSGVRIFLLSLAVVDDLGAILLIAVLFSEKLSLIALGVSIVLLAVYWLLQYGRIRTPWIYVPLAIAVWVAVHAAGLHPTLAGIALGLLTRVKKDEVEELPPAVRMEHLLSPVSAGVCVPLFAFFAAGVPVNAGALAGVFTDRVAIAVIFGLVVGKLVGVAGGALAAVRLRLGQLPDGMQVPDLIAVALLAGCGFTVSLLITELSFTDSAHSQRITLAVMIGSVLAAVLASILLRVRTKARQKDSATM</sequence>
<evidence type="ECO:0000256" key="1">
    <source>
        <dbReference type="ARBA" id="ARBA00004429"/>
    </source>
</evidence>
<evidence type="ECO:0000256" key="8">
    <source>
        <dbReference type="ARBA" id="ARBA00023065"/>
    </source>
</evidence>